<dbReference type="Proteomes" id="UP000324222">
    <property type="component" value="Unassembled WGS sequence"/>
</dbReference>
<protein>
    <submittedName>
        <fullName evidence="1">Uncharacterized protein</fullName>
    </submittedName>
</protein>
<proteinExistence type="predicted"/>
<evidence type="ECO:0000313" key="1">
    <source>
        <dbReference type="EMBL" id="MPC17102.1"/>
    </source>
</evidence>
<keyword evidence="2" id="KW-1185">Reference proteome</keyword>
<dbReference type="AlphaFoldDB" id="A0A5B7D729"/>
<dbReference type="EMBL" id="VSRR010000559">
    <property type="protein sequence ID" value="MPC17102.1"/>
    <property type="molecule type" value="Genomic_DNA"/>
</dbReference>
<organism evidence="1 2">
    <name type="scientific">Portunus trituberculatus</name>
    <name type="common">Swimming crab</name>
    <name type="synonym">Neptunus trituberculatus</name>
    <dbReference type="NCBI Taxonomy" id="210409"/>
    <lineage>
        <taxon>Eukaryota</taxon>
        <taxon>Metazoa</taxon>
        <taxon>Ecdysozoa</taxon>
        <taxon>Arthropoda</taxon>
        <taxon>Crustacea</taxon>
        <taxon>Multicrustacea</taxon>
        <taxon>Malacostraca</taxon>
        <taxon>Eumalacostraca</taxon>
        <taxon>Eucarida</taxon>
        <taxon>Decapoda</taxon>
        <taxon>Pleocyemata</taxon>
        <taxon>Brachyura</taxon>
        <taxon>Eubrachyura</taxon>
        <taxon>Portunoidea</taxon>
        <taxon>Portunidae</taxon>
        <taxon>Portuninae</taxon>
        <taxon>Portunus</taxon>
    </lineage>
</organism>
<accession>A0A5B7D729</accession>
<evidence type="ECO:0000313" key="2">
    <source>
        <dbReference type="Proteomes" id="UP000324222"/>
    </source>
</evidence>
<gene>
    <name evidence="1" type="ORF">E2C01_009949</name>
</gene>
<name>A0A5B7D729_PORTR</name>
<sequence>MLPYLCTHHQSAGLAHALGSDLPHGAAVATLLYLQVTQPLFSSAHLMTRPNTPHAALHPISKGRTDHREIKESPCFAELLRRAVRSL</sequence>
<comment type="caution">
    <text evidence="1">The sequence shown here is derived from an EMBL/GenBank/DDBJ whole genome shotgun (WGS) entry which is preliminary data.</text>
</comment>
<reference evidence="1 2" key="1">
    <citation type="submission" date="2019-05" db="EMBL/GenBank/DDBJ databases">
        <title>Another draft genome of Portunus trituberculatus and its Hox gene families provides insights of decapod evolution.</title>
        <authorList>
            <person name="Jeong J.-H."/>
            <person name="Song I."/>
            <person name="Kim S."/>
            <person name="Choi T."/>
            <person name="Kim D."/>
            <person name="Ryu S."/>
            <person name="Kim W."/>
        </authorList>
    </citation>
    <scope>NUCLEOTIDE SEQUENCE [LARGE SCALE GENOMIC DNA]</scope>
    <source>
        <tissue evidence="1">Muscle</tissue>
    </source>
</reference>